<evidence type="ECO:0000313" key="2">
    <source>
        <dbReference type="EMBL" id="GBP54592.1"/>
    </source>
</evidence>
<reference evidence="2 3" key="1">
    <citation type="journal article" date="2019" name="Commun. Biol.">
        <title>The bagworm genome reveals a unique fibroin gene that provides high tensile strength.</title>
        <authorList>
            <person name="Kono N."/>
            <person name="Nakamura H."/>
            <person name="Ohtoshi R."/>
            <person name="Tomita M."/>
            <person name="Numata K."/>
            <person name="Arakawa K."/>
        </authorList>
    </citation>
    <scope>NUCLEOTIDE SEQUENCE [LARGE SCALE GENOMIC DNA]</scope>
</reference>
<name>A0A4C1WVD8_EUMVA</name>
<feature type="compositionally biased region" description="Basic and acidic residues" evidence="1">
    <location>
        <begin position="77"/>
        <end position="106"/>
    </location>
</feature>
<dbReference type="AlphaFoldDB" id="A0A4C1WVD8"/>
<sequence length="175" mass="19429">MRPFRNICGVTWEGRHKNNDVRKRCGLKEHVVARVNKNMLQWYRWGCAARGVRPRAAGSRRSSCRRLQPIRFQPDAHSQHKRPDSPEYRGIEADERLGGGHNESMHRAGRASRTNCRVGGGVAALSSAALGARVSDCARPRRGAPCLFTRGGARGAAGGTPPRQTHTIVFSRLRR</sequence>
<keyword evidence="3" id="KW-1185">Reference proteome</keyword>
<feature type="region of interest" description="Disordered" evidence="1">
    <location>
        <begin position="58"/>
        <end position="113"/>
    </location>
</feature>
<feature type="region of interest" description="Disordered" evidence="1">
    <location>
        <begin position="154"/>
        <end position="175"/>
    </location>
</feature>
<evidence type="ECO:0000313" key="3">
    <source>
        <dbReference type="Proteomes" id="UP000299102"/>
    </source>
</evidence>
<dbReference type="OrthoDB" id="425681at2759"/>
<gene>
    <name evidence="2" type="ORF">EVAR_33061_1</name>
</gene>
<dbReference type="EMBL" id="BGZK01000650">
    <property type="protein sequence ID" value="GBP54592.1"/>
    <property type="molecule type" value="Genomic_DNA"/>
</dbReference>
<evidence type="ECO:0000256" key="1">
    <source>
        <dbReference type="SAM" id="MobiDB-lite"/>
    </source>
</evidence>
<organism evidence="2 3">
    <name type="scientific">Eumeta variegata</name>
    <name type="common">Bagworm moth</name>
    <name type="synonym">Eumeta japonica</name>
    <dbReference type="NCBI Taxonomy" id="151549"/>
    <lineage>
        <taxon>Eukaryota</taxon>
        <taxon>Metazoa</taxon>
        <taxon>Ecdysozoa</taxon>
        <taxon>Arthropoda</taxon>
        <taxon>Hexapoda</taxon>
        <taxon>Insecta</taxon>
        <taxon>Pterygota</taxon>
        <taxon>Neoptera</taxon>
        <taxon>Endopterygota</taxon>
        <taxon>Lepidoptera</taxon>
        <taxon>Glossata</taxon>
        <taxon>Ditrysia</taxon>
        <taxon>Tineoidea</taxon>
        <taxon>Psychidae</taxon>
        <taxon>Oiketicinae</taxon>
        <taxon>Eumeta</taxon>
    </lineage>
</organism>
<dbReference type="Proteomes" id="UP000299102">
    <property type="component" value="Unassembled WGS sequence"/>
</dbReference>
<comment type="caution">
    <text evidence="2">The sequence shown here is derived from an EMBL/GenBank/DDBJ whole genome shotgun (WGS) entry which is preliminary data.</text>
</comment>
<protein>
    <submittedName>
        <fullName evidence="2">Uncharacterized protein</fullName>
    </submittedName>
</protein>
<proteinExistence type="predicted"/>
<accession>A0A4C1WVD8</accession>